<reference evidence="1 2" key="1">
    <citation type="submission" date="2021-01" db="EMBL/GenBank/DDBJ databases">
        <title>Sequencing the genomes of 1000 actinobacteria strains.</title>
        <authorList>
            <person name="Klenk H.-P."/>
        </authorList>
    </citation>
    <scope>NUCLEOTIDE SEQUENCE [LARGE SCALE GENOMIC DNA]</scope>
    <source>
        <strain evidence="1 2">DSM 13057</strain>
    </source>
</reference>
<name>A0ABS2L7Z2_9MICO</name>
<evidence type="ECO:0000313" key="1">
    <source>
        <dbReference type="EMBL" id="MBM7473139.1"/>
    </source>
</evidence>
<gene>
    <name evidence="1" type="ORF">JOE66_002773</name>
</gene>
<keyword evidence="2" id="KW-1185">Reference proteome</keyword>
<comment type="caution">
    <text evidence="1">The sequence shown here is derived from an EMBL/GenBank/DDBJ whole genome shotgun (WGS) entry which is preliminary data.</text>
</comment>
<accession>A0ABS2L7Z2</accession>
<dbReference type="Proteomes" id="UP000776164">
    <property type="component" value="Unassembled WGS sequence"/>
</dbReference>
<evidence type="ECO:0000313" key="2">
    <source>
        <dbReference type="Proteomes" id="UP000776164"/>
    </source>
</evidence>
<proteinExistence type="predicted"/>
<dbReference type="RefSeq" id="WP_205110366.1">
    <property type="nucleotide sequence ID" value="NZ_BAAAHT010000010.1"/>
</dbReference>
<sequence>MDEALSKTRGVTFSANTFALLPSGERGELRESLVCTACEADAYFIREARNGRRACFGARPHRENCELASLVTEDGGGAALDDIDEQINAGNVFRIEPNRDRTIRHVRHDEEAEASINGSAVRYIRRGSGTARVSSMNFARLLRQLVLREEFRRSQTLLVMSDDSRQSVRAGCVHLKDVEGKHRNRLRVYWGTIRFPRAKNGGGAWLNTGRGSPTIVIRDDDDLEALLEMVGHSELEDLTGSFFAYMGKLRNAPDGAQYLFVNDLEWFAVRTYSDDADLN</sequence>
<organism evidence="1 2">
    <name type="scientific">Subtercola frigoramans</name>
    <dbReference type="NCBI Taxonomy" id="120298"/>
    <lineage>
        <taxon>Bacteria</taxon>
        <taxon>Bacillati</taxon>
        <taxon>Actinomycetota</taxon>
        <taxon>Actinomycetes</taxon>
        <taxon>Micrococcales</taxon>
        <taxon>Microbacteriaceae</taxon>
        <taxon>Subtercola</taxon>
    </lineage>
</organism>
<protein>
    <submittedName>
        <fullName evidence="1">Uncharacterized protein</fullName>
    </submittedName>
</protein>
<dbReference type="EMBL" id="JAFBBU010000001">
    <property type="protein sequence ID" value="MBM7473139.1"/>
    <property type="molecule type" value="Genomic_DNA"/>
</dbReference>